<gene>
    <name evidence="1" type="ORF">HYN48_09330</name>
</gene>
<dbReference type="EMBL" id="CP028811">
    <property type="protein sequence ID" value="AWA30267.1"/>
    <property type="molecule type" value="Genomic_DNA"/>
</dbReference>
<dbReference type="OrthoDB" id="9800230at2"/>
<dbReference type="Pfam" id="PF16153">
    <property type="entry name" value="DUF4861"/>
    <property type="match status" value="1"/>
</dbReference>
<evidence type="ECO:0000313" key="2">
    <source>
        <dbReference type="Proteomes" id="UP000244193"/>
    </source>
</evidence>
<sequence>MRPMKLLPNLILLLALTLVEARAQSLKVIVKNPLGFERNDVTAITRDQLGFWLKKHDKKNFRIKMEGTEAYLPIQWTDYDGDGKYDAVLFQANVPANATVNYFIVSDSLKNKSQSQRVAYGKFSPERGEGLAWENDRVAFCLYGSGGKKSAKDASAFPGGVNPWFKKVAYAVIDSWFAKSKKQPGYYRQDHGEGYDGYLLGAGMGAGGSGLWVKDSLHLPGGFSSYRILENGPLRVKLEVKYARWSRFWVEETKIISLDMGSNFSKFEVYFTANTKAPGYSLGISLHDNKGKTRLEKEVGWARYWEAVGDSWLGEALIMEPRYIDDILTHVDAQPDRSHLLLVTKPRDQITYYTGFTWLKSGQVRHVEDWDVLIQQQILKLNNPLEVSVLSN</sequence>
<evidence type="ECO:0000313" key="1">
    <source>
        <dbReference type="EMBL" id="AWA30267.1"/>
    </source>
</evidence>
<dbReference type="AlphaFoldDB" id="A0A2S0RE94"/>
<name>A0A2S0RE94_9FLAO</name>
<organism evidence="1 2">
    <name type="scientific">Flavobacterium magnum</name>
    <dbReference type="NCBI Taxonomy" id="2162713"/>
    <lineage>
        <taxon>Bacteria</taxon>
        <taxon>Pseudomonadati</taxon>
        <taxon>Bacteroidota</taxon>
        <taxon>Flavobacteriia</taxon>
        <taxon>Flavobacteriales</taxon>
        <taxon>Flavobacteriaceae</taxon>
        <taxon>Flavobacterium</taxon>
    </lineage>
</organism>
<proteinExistence type="predicted"/>
<protein>
    <submittedName>
        <fullName evidence="1">DUF4861 domain-containing protein</fullName>
    </submittedName>
</protein>
<dbReference type="KEGG" id="fmg:HYN48_09330"/>
<dbReference type="Proteomes" id="UP000244193">
    <property type="component" value="Chromosome"/>
</dbReference>
<accession>A0A2S0RE94</accession>
<dbReference type="InterPro" id="IPR032342">
    <property type="entry name" value="DUF4861"/>
</dbReference>
<reference evidence="1 2" key="1">
    <citation type="submission" date="2018-04" db="EMBL/GenBank/DDBJ databases">
        <title>Genome sequencing of Flavobacterium sp. HYN0048.</title>
        <authorList>
            <person name="Yi H."/>
            <person name="Baek C."/>
        </authorList>
    </citation>
    <scope>NUCLEOTIDE SEQUENCE [LARGE SCALE GENOMIC DNA]</scope>
    <source>
        <strain evidence="1 2">HYN0048</strain>
    </source>
</reference>
<keyword evidence="2" id="KW-1185">Reference proteome</keyword>